<evidence type="ECO:0000256" key="1">
    <source>
        <dbReference type="SAM" id="MobiDB-lite"/>
    </source>
</evidence>
<dbReference type="GO" id="GO:0016020">
    <property type="term" value="C:membrane"/>
    <property type="evidence" value="ECO:0007669"/>
    <property type="project" value="InterPro"/>
</dbReference>
<sequence>MCDTFNTLTLNAYAEDPTPRLSNSTTNEITSTAPSDHTSLTLEELIDLPVDHERRTAGSSGQTWFCVIA</sequence>
<protein>
    <submittedName>
        <fullName evidence="2">Fungal mating-type pheromone</fullName>
    </submittedName>
</protein>
<evidence type="ECO:0000313" key="3">
    <source>
        <dbReference type="Proteomes" id="UP000001861"/>
    </source>
</evidence>
<feature type="compositionally biased region" description="Polar residues" evidence="1">
    <location>
        <begin position="20"/>
        <end position="36"/>
    </location>
</feature>
<dbReference type="Pfam" id="PF08015">
    <property type="entry name" value="Pheromone"/>
    <property type="match status" value="1"/>
</dbReference>
<dbReference type="RefSeq" id="XP_002910434.1">
    <property type="nucleotide sequence ID" value="XM_002910388.1"/>
</dbReference>
<comment type="caution">
    <text evidence="2">The sequence shown here is derived from an EMBL/GenBank/DDBJ whole genome shotgun (WGS) entry which is preliminary data.</text>
</comment>
<dbReference type="VEuPathDB" id="FungiDB:CC1G_15341"/>
<dbReference type="KEGG" id="cci:CC1G_15341"/>
<name>D6RQ20_COPC7</name>
<dbReference type="HOGENOM" id="CLU_2775841_0_0_1"/>
<proteinExistence type="predicted"/>
<dbReference type="InParanoid" id="D6RQ20"/>
<dbReference type="GeneID" id="9380354"/>
<gene>
    <name evidence="2" type="ORF">CC1G_15341</name>
</gene>
<dbReference type="InterPro" id="IPR012597">
    <property type="entry name" value="Pheromone"/>
</dbReference>
<dbReference type="AlphaFoldDB" id="D6RQ20"/>
<keyword evidence="3" id="KW-1185">Reference proteome</keyword>
<evidence type="ECO:0000313" key="2">
    <source>
        <dbReference type="EMBL" id="EFI26940.1"/>
    </source>
</evidence>
<dbReference type="Proteomes" id="UP000001861">
    <property type="component" value="Unassembled WGS sequence"/>
</dbReference>
<accession>D6RQ20</accession>
<reference evidence="2 3" key="1">
    <citation type="journal article" date="2010" name="Proc. Natl. Acad. Sci. U.S.A.">
        <title>Insights into evolution of multicellular fungi from the assembled chromosomes of the mushroom Coprinopsis cinerea (Coprinus cinereus).</title>
        <authorList>
            <person name="Stajich J.E."/>
            <person name="Wilke S.K."/>
            <person name="Ahren D."/>
            <person name="Au C.H."/>
            <person name="Birren B.W."/>
            <person name="Borodovsky M."/>
            <person name="Burns C."/>
            <person name="Canback B."/>
            <person name="Casselton L.A."/>
            <person name="Cheng C.K."/>
            <person name="Deng J."/>
            <person name="Dietrich F.S."/>
            <person name="Fargo D.C."/>
            <person name="Farman M.L."/>
            <person name="Gathman A.C."/>
            <person name="Goldberg J."/>
            <person name="Guigo R."/>
            <person name="Hoegger P.J."/>
            <person name="Hooker J.B."/>
            <person name="Huggins A."/>
            <person name="James T.Y."/>
            <person name="Kamada T."/>
            <person name="Kilaru S."/>
            <person name="Kodira C."/>
            <person name="Kues U."/>
            <person name="Kupfer D."/>
            <person name="Kwan H.S."/>
            <person name="Lomsadze A."/>
            <person name="Li W."/>
            <person name="Lilly W.W."/>
            <person name="Ma L.J."/>
            <person name="Mackey A.J."/>
            <person name="Manning G."/>
            <person name="Martin F."/>
            <person name="Muraguchi H."/>
            <person name="Natvig D.O."/>
            <person name="Palmerini H."/>
            <person name="Ramesh M.A."/>
            <person name="Rehmeyer C.J."/>
            <person name="Roe B.A."/>
            <person name="Shenoy N."/>
            <person name="Stanke M."/>
            <person name="Ter-Hovhannisyan V."/>
            <person name="Tunlid A."/>
            <person name="Velagapudi R."/>
            <person name="Vision T.J."/>
            <person name="Zeng Q."/>
            <person name="Zolan M.E."/>
            <person name="Pukkila P.J."/>
        </authorList>
    </citation>
    <scope>NUCLEOTIDE SEQUENCE [LARGE SCALE GENOMIC DNA]</scope>
    <source>
        <strain evidence="3">Okayama-7 / 130 / ATCC MYA-4618 / FGSC 9003</strain>
    </source>
</reference>
<dbReference type="GO" id="GO:0000772">
    <property type="term" value="F:mating pheromone activity"/>
    <property type="evidence" value="ECO:0007669"/>
    <property type="project" value="InterPro"/>
</dbReference>
<organism evidence="2 3">
    <name type="scientific">Coprinopsis cinerea (strain Okayama-7 / 130 / ATCC MYA-4618 / FGSC 9003)</name>
    <name type="common">Inky cap fungus</name>
    <name type="synonym">Hormographiella aspergillata</name>
    <dbReference type="NCBI Taxonomy" id="240176"/>
    <lineage>
        <taxon>Eukaryota</taxon>
        <taxon>Fungi</taxon>
        <taxon>Dikarya</taxon>
        <taxon>Basidiomycota</taxon>
        <taxon>Agaricomycotina</taxon>
        <taxon>Agaricomycetes</taxon>
        <taxon>Agaricomycetidae</taxon>
        <taxon>Agaricales</taxon>
        <taxon>Agaricineae</taxon>
        <taxon>Psathyrellaceae</taxon>
        <taxon>Coprinopsis</taxon>
    </lineage>
</organism>
<feature type="region of interest" description="Disordered" evidence="1">
    <location>
        <begin position="16"/>
        <end position="36"/>
    </location>
</feature>
<dbReference type="EMBL" id="AACS02000010">
    <property type="protein sequence ID" value="EFI26940.1"/>
    <property type="molecule type" value="Genomic_DNA"/>
</dbReference>